<dbReference type="GO" id="GO:0046514">
    <property type="term" value="P:ceramide catabolic process"/>
    <property type="evidence" value="ECO:0007669"/>
    <property type="project" value="InterPro"/>
</dbReference>
<dbReference type="InterPro" id="IPR031331">
    <property type="entry name" value="NEUT/ALK_ceramidase_C"/>
</dbReference>
<dbReference type="Proteomes" id="UP001292094">
    <property type="component" value="Unassembled WGS sequence"/>
</dbReference>
<dbReference type="GO" id="GO:0042759">
    <property type="term" value="P:long-chain fatty acid biosynthetic process"/>
    <property type="evidence" value="ECO:0007669"/>
    <property type="project" value="TreeGrafter"/>
</dbReference>
<keyword evidence="4 7" id="KW-0378">Hydrolase</keyword>
<evidence type="ECO:0000256" key="7">
    <source>
        <dbReference type="RuleBase" id="RU366019"/>
    </source>
</evidence>
<feature type="binding site" evidence="6">
    <location>
        <position position="63"/>
    </location>
    <ligand>
        <name>Zn(2+)</name>
        <dbReference type="ChEBI" id="CHEBI:29105"/>
    </ligand>
</feature>
<feature type="active site" description="Nucleophile" evidence="5">
    <location>
        <position position="224"/>
    </location>
</feature>
<keyword evidence="7" id="KW-0443">Lipid metabolism</keyword>
<dbReference type="InterPro" id="IPR006823">
    <property type="entry name" value="Ceramidase_alk"/>
</dbReference>
<dbReference type="GO" id="GO:0016020">
    <property type="term" value="C:membrane"/>
    <property type="evidence" value="ECO:0007669"/>
    <property type="project" value="GOC"/>
</dbReference>
<dbReference type="Gene3D" id="2.60.40.2300">
    <property type="entry name" value="Neutral/alkaline non-lysosomal ceramidase, C-terminal domain"/>
    <property type="match status" value="1"/>
</dbReference>
<organism evidence="10 11">
    <name type="scientific">Petrolisthes manimaculis</name>
    <dbReference type="NCBI Taxonomy" id="1843537"/>
    <lineage>
        <taxon>Eukaryota</taxon>
        <taxon>Metazoa</taxon>
        <taxon>Ecdysozoa</taxon>
        <taxon>Arthropoda</taxon>
        <taxon>Crustacea</taxon>
        <taxon>Multicrustacea</taxon>
        <taxon>Malacostraca</taxon>
        <taxon>Eumalacostraca</taxon>
        <taxon>Eucarida</taxon>
        <taxon>Decapoda</taxon>
        <taxon>Pleocyemata</taxon>
        <taxon>Anomura</taxon>
        <taxon>Galatheoidea</taxon>
        <taxon>Porcellanidae</taxon>
        <taxon>Petrolisthes</taxon>
    </lineage>
</organism>
<dbReference type="AlphaFoldDB" id="A0AAE1U4R2"/>
<keyword evidence="11" id="KW-1185">Reference proteome</keyword>
<name>A0AAE1U4R2_9EUCA</name>
<feature type="binding site" evidence="6">
    <location>
        <position position="409"/>
    </location>
    <ligand>
        <name>Zn(2+)</name>
        <dbReference type="ChEBI" id="CHEBI:29105"/>
    </ligand>
</feature>
<comment type="similarity">
    <text evidence="1 7">Belongs to the neutral ceramidase family.</text>
</comment>
<dbReference type="EC" id="3.5.1.23" evidence="2 7"/>
<dbReference type="GO" id="GO:0046512">
    <property type="term" value="P:sphingosine biosynthetic process"/>
    <property type="evidence" value="ECO:0007669"/>
    <property type="project" value="TreeGrafter"/>
</dbReference>
<dbReference type="GO" id="GO:0046872">
    <property type="term" value="F:metal ion binding"/>
    <property type="evidence" value="ECO:0007669"/>
    <property type="project" value="UniProtKB-KW"/>
</dbReference>
<feature type="binding site" evidence="6">
    <location>
        <position position="449"/>
    </location>
    <ligand>
        <name>Zn(2+)</name>
        <dbReference type="ChEBI" id="CHEBI:29105"/>
    </ligand>
</feature>
<dbReference type="GO" id="GO:0005576">
    <property type="term" value="C:extracellular region"/>
    <property type="evidence" value="ECO:0007669"/>
    <property type="project" value="TreeGrafter"/>
</dbReference>
<dbReference type="PANTHER" id="PTHR12670:SF1">
    <property type="entry name" value="NEUTRAL CERAMIDASE"/>
    <property type="match status" value="1"/>
</dbReference>
<reference evidence="10" key="1">
    <citation type="submission" date="2023-11" db="EMBL/GenBank/DDBJ databases">
        <title>Genome assemblies of two species of porcelain crab, Petrolisthes cinctipes and Petrolisthes manimaculis (Anomura: Porcellanidae).</title>
        <authorList>
            <person name="Angst P."/>
        </authorList>
    </citation>
    <scope>NUCLEOTIDE SEQUENCE</scope>
    <source>
        <strain evidence="10">PB745_02</strain>
        <tissue evidence="10">Gill</tissue>
    </source>
</reference>
<comment type="catalytic activity">
    <reaction evidence="7">
        <text>an N-acylsphing-4-enine + H2O = sphing-4-enine + a fatty acid</text>
        <dbReference type="Rhea" id="RHEA:20856"/>
        <dbReference type="ChEBI" id="CHEBI:15377"/>
        <dbReference type="ChEBI" id="CHEBI:28868"/>
        <dbReference type="ChEBI" id="CHEBI:52639"/>
        <dbReference type="ChEBI" id="CHEBI:57756"/>
        <dbReference type="EC" id="3.5.1.23"/>
    </reaction>
</comment>
<comment type="caution">
    <text evidence="10">The sequence shown here is derived from an EMBL/GenBank/DDBJ whole genome shotgun (WGS) entry which is preliminary data.</text>
</comment>
<comment type="cofactor">
    <cofactor evidence="6">
        <name>Zn(2+)</name>
        <dbReference type="ChEBI" id="CHEBI:29105"/>
    </cofactor>
    <text evidence="6">Binds 1 zinc ion per subunit.</text>
</comment>
<keyword evidence="6" id="KW-0479">Metal-binding</keyword>
<gene>
    <name evidence="10" type="ORF">Pmani_021982</name>
</gene>
<dbReference type="PANTHER" id="PTHR12670">
    <property type="entry name" value="CERAMIDASE"/>
    <property type="match status" value="1"/>
</dbReference>
<evidence type="ECO:0000256" key="3">
    <source>
        <dbReference type="ARBA" id="ARBA00019235"/>
    </source>
</evidence>
<evidence type="ECO:0000313" key="10">
    <source>
        <dbReference type="EMBL" id="KAK4306170.1"/>
    </source>
</evidence>
<evidence type="ECO:0000256" key="2">
    <source>
        <dbReference type="ARBA" id="ARBA00011891"/>
    </source>
</evidence>
<evidence type="ECO:0000256" key="6">
    <source>
        <dbReference type="PIRSR" id="PIRSR606823-2"/>
    </source>
</evidence>
<sequence>MRHLAANDYRTQSPHSFALHTDHPAAVSLKEIDNTLFINVIERLQAEYGDVYGYDNVMLSGTHTHSGPGGYLQYLLFDITSLGFVHETLDAMVEGIFQSIKRAHESTVPGRVYVSSGDLLEASINRSPTGYLNNPLEERLKYQHDTDKTMTLLRLEAQDGTPLGMVNWFAVHPTSMNNTNTLISGDNKGYASQLFEEAMNPAGSLPGQGKFVGAFAQTNCGDVSPNTQGPRCIDTGLPCELASSTCNGRVQNCIASGPGKDMVESTKIIGTMQFDKAWELYHNTSSSTLLSGPVQYVRQTIDMSNFTVNTENGTFRTCKPALGYSFAAGTIDGPGAFDFSQGTTESNPFWDMISGLLHTPSQEQISCHAPKPILLDTGEISRPYPWHPKVMDTQMGLVGQLAIMPVPGEFTTMCGRRFRDKVANTLTSGGGITDVVTVLAGLSNVYSHYITTWEEYQVQRYEAASTIFGPHSCQAYIQQYQTLATALLNNEVLAEGPSMPDMSYSVITLLPGVFFDGTPIGSAFGDVIAQPYPLAYTGETVTAKFVSGHPRNDVQLGGSFLTVEFLNDTTGAWQVVATDANWETRFIWDRVSSLLGTSLATVKWDIPDNTPEGTYRLTHTGHYKTLLRNVDQYYGASSSFKVVKPLSGNINNNEINTRETIVKLEPPKPWWMRLFFGS</sequence>
<evidence type="ECO:0000256" key="4">
    <source>
        <dbReference type="ARBA" id="ARBA00022801"/>
    </source>
</evidence>
<feature type="domain" description="Neutral/alkaline non-lysosomal ceramidase C-terminal" evidence="9">
    <location>
        <begin position="480"/>
        <end position="642"/>
    </location>
</feature>
<keyword evidence="6" id="KW-0862">Zinc</keyword>
<dbReference type="InterPro" id="IPR038445">
    <property type="entry name" value="NCDase_C_sf"/>
</dbReference>
<evidence type="ECO:0000256" key="5">
    <source>
        <dbReference type="PIRSR" id="PIRSR606823-1"/>
    </source>
</evidence>
<proteinExistence type="inferred from homology"/>
<keyword evidence="7" id="KW-0746">Sphingolipid metabolism</keyword>
<dbReference type="Pfam" id="PF17048">
    <property type="entry name" value="Ceramidse_alk_C"/>
    <property type="match status" value="1"/>
</dbReference>
<evidence type="ECO:0000313" key="11">
    <source>
        <dbReference type="Proteomes" id="UP001292094"/>
    </source>
</evidence>
<dbReference type="GO" id="GO:0017040">
    <property type="term" value="F:N-acylsphingosine amidohydrolase activity"/>
    <property type="evidence" value="ECO:0007669"/>
    <property type="project" value="UniProtKB-UniRule"/>
</dbReference>
<evidence type="ECO:0000259" key="8">
    <source>
        <dbReference type="Pfam" id="PF04734"/>
    </source>
</evidence>
<evidence type="ECO:0000256" key="1">
    <source>
        <dbReference type="ARBA" id="ARBA00009835"/>
    </source>
</evidence>
<feature type="domain" description="Neutral/alkaline non-lysosomal ceramidase N-terminal" evidence="8">
    <location>
        <begin position="32"/>
        <end position="478"/>
    </location>
</feature>
<dbReference type="Pfam" id="PF04734">
    <property type="entry name" value="Ceramidase_alk"/>
    <property type="match status" value="1"/>
</dbReference>
<protein>
    <recommendedName>
        <fullName evidence="3 7">Neutral ceramidase</fullName>
        <ecNumber evidence="2 7">3.5.1.23</ecNumber>
    </recommendedName>
</protein>
<feature type="binding site" evidence="6">
    <location>
        <position position="172"/>
    </location>
    <ligand>
        <name>Zn(2+)</name>
        <dbReference type="ChEBI" id="CHEBI:29105"/>
    </ligand>
</feature>
<evidence type="ECO:0000259" key="9">
    <source>
        <dbReference type="Pfam" id="PF17048"/>
    </source>
</evidence>
<dbReference type="InterPro" id="IPR031329">
    <property type="entry name" value="NEUT/ALK_ceramidase_N"/>
</dbReference>
<dbReference type="EMBL" id="JAWZYT010002167">
    <property type="protein sequence ID" value="KAK4306170.1"/>
    <property type="molecule type" value="Genomic_DNA"/>
</dbReference>
<accession>A0AAE1U4R2</accession>